<comment type="caution">
    <text evidence="1">The sequence shown here is derived from an EMBL/GenBank/DDBJ whole genome shotgun (WGS) entry which is preliminary data.</text>
</comment>
<sequence length="47" mass="5479">MSTDGQILRIDQIIDISKQTNIMNNYEQIKYLQLVGQYGQQNKSLAY</sequence>
<accession>A0A8S1NBA6</accession>
<organism evidence="1 2">
    <name type="scientific">Paramecium sonneborni</name>
    <dbReference type="NCBI Taxonomy" id="65129"/>
    <lineage>
        <taxon>Eukaryota</taxon>
        <taxon>Sar</taxon>
        <taxon>Alveolata</taxon>
        <taxon>Ciliophora</taxon>
        <taxon>Intramacronucleata</taxon>
        <taxon>Oligohymenophorea</taxon>
        <taxon>Peniculida</taxon>
        <taxon>Parameciidae</taxon>
        <taxon>Paramecium</taxon>
    </lineage>
</organism>
<gene>
    <name evidence="1" type="ORF">PSON_ATCC_30995.1.T0550038</name>
</gene>
<dbReference type="OrthoDB" id="320966at2759"/>
<dbReference type="AlphaFoldDB" id="A0A8S1NBA6"/>
<proteinExistence type="predicted"/>
<evidence type="ECO:0000313" key="2">
    <source>
        <dbReference type="Proteomes" id="UP000692954"/>
    </source>
</evidence>
<dbReference type="EMBL" id="CAJJDN010000055">
    <property type="protein sequence ID" value="CAD8089898.1"/>
    <property type="molecule type" value="Genomic_DNA"/>
</dbReference>
<dbReference type="Proteomes" id="UP000692954">
    <property type="component" value="Unassembled WGS sequence"/>
</dbReference>
<reference evidence="1" key="1">
    <citation type="submission" date="2021-01" db="EMBL/GenBank/DDBJ databases">
        <authorList>
            <consortium name="Genoscope - CEA"/>
            <person name="William W."/>
        </authorList>
    </citation>
    <scope>NUCLEOTIDE SEQUENCE</scope>
</reference>
<evidence type="ECO:0000313" key="1">
    <source>
        <dbReference type="EMBL" id="CAD8089898.1"/>
    </source>
</evidence>
<keyword evidence="2" id="KW-1185">Reference proteome</keyword>
<name>A0A8S1NBA6_9CILI</name>
<protein>
    <submittedName>
        <fullName evidence="1">Uncharacterized protein</fullName>
    </submittedName>
</protein>